<comment type="caution">
    <text evidence="2">The sequence shown here is derived from an EMBL/GenBank/DDBJ whole genome shotgun (WGS) entry which is preliminary data.</text>
</comment>
<dbReference type="AlphaFoldDB" id="A0A6I4TRQ3"/>
<name>A0A6I4TRQ3_9SPHN</name>
<dbReference type="OrthoDB" id="5684986at2"/>
<gene>
    <name evidence="2" type="ORF">GRI97_06225</name>
</gene>
<evidence type="ECO:0008006" key="4">
    <source>
        <dbReference type="Google" id="ProtNLM"/>
    </source>
</evidence>
<reference evidence="2 3" key="1">
    <citation type="submission" date="2019-12" db="EMBL/GenBank/DDBJ databases">
        <title>Genomic-based taxomic classification of the family Erythrobacteraceae.</title>
        <authorList>
            <person name="Xu L."/>
        </authorList>
    </citation>
    <scope>NUCLEOTIDE SEQUENCE [LARGE SCALE GENOMIC DNA]</scope>
    <source>
        <strain evidence="2 3">S36</strain>
    </source>
</reference>
<keyword evidence="1" id="KW-0732">Signal</keyword>
<evidence type="ECO:0000256" key="1">
    <source>
        <dbReference type="SAM" id="SignalP"/>
    </source>
</evidence>
<sequence>MTIPSLISRHVPLLAGLMLASAVPAHADEAPAAALGETTRILDQRSADRLEQNTGLTLQWITWDRRGVAVINHQGDLWKLRGEQSEQGGPGKVELDGVISEIGQGYFTFRGTIRITDTPDKGRVCEQTKDWHFAVTQNRPYYRLREFEWCDGLTDYIDIYF</sequence>
<dbReference type="Proteomes" id="UP000469430">
    <property type="component" value="Unassembled WGS sequence"/>
</dbReference>
<dbReference type="EMBL" id="WTYJ01000001">
    <property type="protein sequence ID" value="MXO98582.1"/>
    <property type="molecule type" value="Genomic_DNA"/>
</dbReference>
<feature type="chain" id="PRO_5026005944" description="DUF995 domain-containing protein" evidence="1">
    <location>
        <begin position="28"/>
        <end position="161"/>
    </location>
</feature>
<protein>
    <recommendedName>
        <fullName evidence="4">DUF995 domain-containing protein</fullName>
    </recommendedName>
</protein>
<proteinExistence type="predicted"/>
<feature type="signal peptide" evidence="1">
    <location>
        <begin position="1"/>
        <end position="27"/>
    </location>
</feature>
<accession>A0A6I4TRQ3</accession>
<evidence type="ECO:0000313" key="2">
    <source>
        <dbReference type="EMBL" id="MXO98582.1"/>
    </source>
</evidence>
<evidence type="ECO:0000313" key="3">
    <source>
        <dbReference type="Proteomes" id="UP000469430"/>
    </source>
</evidence>
<organism evidence="2 3">
    <name type="scientific">Croceibacterium xixiisoli</name>
    <dbReference type="NCBI Taxonomy" id="1476466"/>
    <lineage>
        <taxon>Bacteria</taxon>
        <taxon>Pseudomonadati</taxon>
        <taxon>Pseudomonadota</taxon>
        <taxon>Alphaproteobacteria</taxon>
        <taxon>Sphingomonadales</taxon>
        <taxon>Erythrobacteraceae</taxon>
        <taxon>Croceibacterium</taxon>
    </lineage>
</organism>
<keyword evidence="3" id="KW-1185">Reference proteome</keyword>
<dbReference type="RefSeq" id="WP_161390206.1">
    <property type="nucleotide sequence ID" value="NZ_JBHSCP010000001.1"/>
</dbReference>